<dbReference type="GO" id="GO:0097060">
    <property type="term" value="C:synaptic membrane"/>
    <property type="evidence" value="ECO:0007669"/>
    <property type="project" value="TreeGrafter"/>
</dbReference>
<feature type="region of interest" description="Disordered" evidence="2">
    <location>
        <begin position="381"/>
        <end position="447"/>
    </location>
</feature>
<dbReference type="InterPro" id="IPR057459">
    <property type="entry name" value="SYDE1/2_C2"/>
</dbReference>
<dbReference type="InterPro" id="IPR008936">
    <property type="entry name" value="Rho_GTPase_activation_prot"/>
</dbReference>
<dbReference type="PROSITE" id="PS50238">
    <property type="entry name" value="RHOGAP"/>
    <property type="match status" value="1"/>
</dbReference>
<keyword evidence="6" id="KW-1185">Reference proteome</keyword>
<dbReference type="InterPro" id="IPR000008">
    <property type="entry name" value="C2_dom"/>
</dbReference>
<evidence type="ECO:0000256" key="1">
    <source>
        <dbReference type="ARBA" id="ARBA00022468"/>
    </source>
</evidence>
<proteinExistence type="predicted"/>
<dbReference type="GO" id="GO:0016477">
    <property type="term" value="P:cell migration"/>
    <property type="evidence" value="ECO:0007669"/>
    <property type="project" value="TreeGrafter"/>
</dbReference>
<keyword evidence="1" id="KW-0343">GTPase activation</keyword>
<dbReference type="EMBL" id="SRMA01025400">
    <property type="protein sequence ID" value="TRY95195.1"/>
    <property type="molecule type" value="Genomic_DNA"/>
</dbReference>
<dbReference type="Gene3D" id="2.60.40.150">
    <property type="entry name" value="C2 domain"/>
    <property type="match status" value="1"/>
</dbReference>
<feature type="region of interest" description="Disordered" evidence="2">
    <location>
        <begin position="164"/>
        <end position="183"/>
    </location>
</feature>
<feature type="domain" description="C2" evidence="3">
    <location>
        <begin position="451"/>
        <end position="570"/>
    </location>
</feature>
<feature type="compositionally biased region" description="Basic residues" evidence="2">
    <location>
        <begin position="417"/>
        <end position="428"/>
    </location>
</feature>
<feature type="region of interest" description="Disordered" evidence="2">
    <location>
        <begin position="316"/>
        <end position="341"/>
    </location>
</feature>
<evidence type="ECO:0000313" key="6">
    <source>
        <dbReference type="Proteomes" id="UP000316079"/>
    </source>
</evidence>
<dbReference type="InterPro" id="IPR000198">
    <property type="entry name" value="RhoGAP_dom"/>
</dbReference>
<organism evidence="5 6">
    <name type="scientific">Danionella cerebrum</name>
    <dbReference type="NCBI Taxonomy" id="2873325"/>
    <lineage>
        <taxon>Eukaryota</taxon>
        <taxon>Metazoa</taxon>
        <taxon>Chordata</taxon>
        <taxon>Craniata</taxon>
        <taxon>Vertebrata</taxon>
        <taxon>Euteleostomi</taxon>
        <taxon>Actinopterygii</taxon>
        <taxon>Neopterygii</taxon>
        <taxon>Teleostei</taxon>
        <taxon>Ostariophysi</taxon>
        <taxon>Cypriniformes</taxon>
        <taxon>Danionidae</taxon>
        <taxon>Danioninae</taxon>
        <taxon>Danionella</taxon>
    </lineage>
</organism>
<reference evidence="5 6" key="1">
    <citation type="journal article" date="2019" name="Sci. Data">
        <title>Hybrid genome assembly and annotation of Danionella translucida.</title>
        <authorList>
            <person name="Kadobianskyi M."/>
            <person name="Schulze L."/>
            <person name="Schuelke M."/>
            <person name="Judkewitz B."/>
        </authorList>
    </citation>
    <scope>NUCLEOTIDE SEQUENCE [LARGE SCALE GENOMIC DNA]</scope>
    <source>
        <strain evidence="5 6">Bolton</strain>
    </source>
</reference>
<comment type="caution">
    <text evidence="5">The sequence shown here is derived from an EMBL/GenBank/DDBJ whole genome shotgun (WGS) entry which is preliminary data.</text>
</comment>
<evidence type="ECO:0000259" key="4">
    <source>
        <dbReference type="PROSITE" id="PS50238"/>
    </source>
</evidence>
<dbReference type="PANTHER" id="PTHR46150:SF1">
    <property type="entry name" value="RHO GTPASE-ACTIVATING PROTEIN SYDE2"/>
    <property type="match status" value="1"/>
</dbReference>
<feature type="domain" description="Rho-GAP" evidence="4">
    <location>
        <begin position="607"/>
        <end position="639"/>
    </location>
</feature>
<dbReference type="PROSITE" id="PS50004">
    <property type="entry name" value="C2"/>
    <property type="match status" value="1"/>
</dbReference>
<dbReference type="STRING" id="623744.A0A553QZ08"/>
<dbReference type="Gene3D" id="1.10.555.10">
    <property type="entry name" value="Rho GTPase activation protein"/>
    <property type="match status" value="1"/>
</dbReference>
<feature type="non-terminal residue" evidence="5">
    <location>
        <position position="639"/>
    </location>
</feature>
<dbReference type="SUPFAM" id="SSF48350">
    <property type="entry name" value="GTPase activation domain, GAP"/>
    <property type="match status" value="1"/>
</dbReference>
<evidence type="ECO:0000313" key="5">
    <source>
        <dbReference type="EMBL" id="TRY95195.1"/>
    </source>
</evidence>
<protein>
    <submittedName>
        <fullName evidence="5">Uncharacterized protein</fullName>
    </submittedName>
</protein>
<dbReference type="GO" id="GO:0005096">
    <property type="term" value="F:GTPase activator activity"/>
    <property type="evidence" value="ECO:0007669"/>
    <property type="project" value="UniProtKB-KW"/>
</dbReference>
<accession>A0A553QZ08</accession>
<dbReference type="GO" id="GO:0007165">
    <property type="term" value="P:signal transduction"/>
    <property type="evidence" value="ECO:0007669"/>
    <property type="project" value="InterPro"/>
</dbReference>
<dbReference type="Proteomes" id="UP000316079">
    <property type="component" value="Unassembled WGS sequence"/>
</dbReference>
<gene>
    <name evidence="5" type="ORF">DNTS_034193</name>
</gene>
<evidence type="ECO:0000256" key="2">
    <source>
        <dbReference type="SAM" id="MobiDB-lite"/>
    </source>
</evidence>
<dbReference type="Pfam" id="PF25336">
    <property type="entry name" value="C2_SYDE"/>
    <property type="match status" value="1"/>
</dbReference>
<dbReference type="PANTHER" id="PTHR46150">
    <property type="entry name" value="RHO GTPASE-ACTIVATING PROTEIN 100F"/>
    <property type="match status" value="1"/>
</dbReference>
<name>A0A553QZ08_9TELE</name>
<dbReference type="InterPro" id="IPR052118">
    <property type="entry name" value="Rho-GAP_regulator"/>
</dbReference>
<dbReference type="SUPFAM" id="SSF49562">
    <property type="entry name" value="C2 domain (Calcium/lipid-binding domain, CaLB)"/>
    <property type="match status" value="1"/>
</dbReference>
<dbReference type="AlphaFoldDB" id="A0A553QZ08"/>
<sequence>MVKQDEASSFNVDGGVEEITLSLLGHVSKELCVVVWIHRSKRVNGSGMHQQTPGILLACFPERVEVELVCEHTLIRFQIASHVCVCAPLQLEAQMLSHTAFLQRKQSFTVMFLSQTPLETLASSSNTCPRDPSAHQHPFNHITVSKKRSWLQQCSTRGYLLAEDISTPPAGSEDPLHPPAEAHPLKNTRQLLSEENDADDEGEIWYNPIPEDEEVEGVYANRMMPTVQADARGGVLEGRRESLGSDGTVVVCRAPEENLTVRVTDSLEQPTGGLSPPSSPNPVKRSTAINWSFPEKIKSPRTVRKLSMKMKKLPELSRKLSVKGNGPVSNGQSEHRAHSPKANGIAELVQSQSRLALGGVTTALASGNVIWRYHLDSSVSTQHNFDKRRSNSGGIPKSASKGGYLSDGDSPELVAKSGKHGNSQRKGGKSRDRDPSGNGGSPKLPGTELDIDAFRSYSFTEQPKCLTYISGLMSLHFYGAEDLKPPRADSRDIYCAIQVDSVNKARTALLTCRTAFLDMDHTFNIDLENAQHLKLVVFSWESTPRRNRVCCHGTVVLPALFRVSKTHQLAVRLEPRGMIYVKLSLMEQRQNSLDGADGDHEKQVFGVEARQLVEREASGLMVPLLIEKCISEIEKRGCQ</sequence>
<dbReference type="GO" id="GO:0046578">
    <property type="term" value="P:regulation of Ras protein signal transduction"/>
    <property type="evidence" value="ECO:0007669"/>
    <property type="project" value="TreeGrafter"/>
</dbReference>
<evidence type="ECO:0000259" key="3">
    <source>
        <dbReference type="PROSITE" id="PS50004"/>
    </source>
</evidence>
<dbReference type="InterPro" id="IPR035892">
    <property type="entry name" value="C2_domain_sf"/>
</dbReference>
<dbReference type="OrthoDB" id="120383at2759"/>